<sequence length="136" mass="15748">MKRAHYLIFILFALFLANVTFDRIKGGERSVIWSDCEGYYLYLPGVFIIKDFHKWPSGSMWPYYNEKKEFVDKYSCGVAYFELPFFGIGHLISKLKGQDAKDYFSLIYSKAIAFGGILLSLCGLLLLYKTLLHEDV</sequence>
<keyword evidence="1" id="KW-0812">Transmembrane</keyword>
<protein>
    <submittedName>
        <fullName evidence="2">Uncharacterized protein</fullName>
    </submittedName>
</protein>
<name>A0A9D7T1S4_9BACT</name>
<gene>
    <name evidence="2" type="ORF">IPP15_20730</name>
</gene>
<feature type="transmembrane region" description="Helical" evidence="1">
    <location>
        <begin position="107"/>
        <end position="128"/>
    </location>
</feature>
<accession>A0A9D7T1S4</accession>
<evidence type="ECO:0000313" key="3">
    <source>
        <dbReference type="Proteomes" id="UP000808337"/>
    </source>
</evidence>
<dbReference type="AlphaFoldDB" id="A0A9D7T1S4"/>
<keyword evidence="1" id="KW-0472">Membrane</keyword>
<keyword evidence="1" id="KW-1133">Transmembrane helix</keyword>
<reference evidence="2 3" key="1">
    <citation type="submission" date="2020-10" db="EMBL/GenBank/DDBJ databases">
        <title>Connecting structure to function with the recovery of over 1000 high-quality activated sludge metagenome-assembled genomes encoding full-length rRNA genes using long-read sequencing.</title>
        <authorList>
            <person name="Singleton C.M."/>
            <person name="Petriglieri F."/>
            <person name="Kristensen J.M."/>
            <person name="Kirkegaard R.H."/>
            <person name="Michaelsen T.Y."/>
            <person name="Andersen M.H."/>
            <person name="Karst S.M."/>
            <person name="Dueholm M.S."/>
            <person name="Nielsen P.H."/>
            <person name="Albertsen M."/>
        </authorList>
    </citation>
    <scope>NUCLEOTIDE SEQUENCE [LARGE SCALE GENOMIC DNA]</scope>
    <source>
        <strain evidence="2">Ribe_18-Q3-R11-54_MAXAC.273</strain>
    </source>
</reference>
<proteinExistence type="predicted"/>
<dbReference type="EMBL" id="JADKGY010000031">
    <property type="protein sequence ID" value="MBK9984754.1"/>
    <property type="molecule type" value="Genomic_DNA"/>
</dbReference>
<organism evidence="2 3">
    <name type="scientific">Candidatus Opimibacter skivensis</name>
    <dbReference type="NCBI Taxonomy" id="2982028"/>
    <lineage>
        <taxon>Bacteria</taxon>
        <taxon>Pseudomonadati</taxon>
        <taxon>Bacteroidota</taxon>
        <taxon>Saprospiria</taxon>
        <taxon>Saprospirales</taxon>
        <taxon>Saprospiraceae</taxon>
        <taxon>Candidatus Opimibacter</taxon>
    </lineage>
</organism>
<evidence type="ECO:0000313" key="2">
    <source>
        <dbReference type="EMBL" id="MBK9984754.1"/>
    </source>
</evidence>
<comment type="caution">
    <text evidence="2">The sequence shown here is derived from an EMBL/GenBank/DDBJ whole genome shotgun (WGS) entry which is preliminary data.</text>
</comment>
<dbReference type="Proteomes" id="UP000808337">
    <property type="component" value="Unassembled WGS sequence"/>
</dbReference>
<evidence type="ECO:0000256" key="1">
    <source>
        <dbReference type="SAM" id="Phobius"/>
    </source>
</evidence>